<feature type="transmembrane region" description="Helical" evidence="5">
    <location>
        <begin position="123"/>
        <end position="150"/>
    </location>
</feature>
<reference evidence="7" key="1">
    <citation type="submission" date="2022-11" db="UniProtKB">
        <authorList>
            <consortium name="WormBaseParasite"/>
        </authorList>
    </citation>
    <scope>IDENTIFICATION</scope>
</reference>
<evidence type="ECO:0000313" key="6">
    <source>
        <dbReference type="Proteomes" id="UP000887566"/>
    </source>
</evidence>
<organism evidence="6 7">
    <name type="scientific">Plectus sambesii</name>
    <dbReference type="NCBI Taxonomy" id="2011161"/>
    <lineage>
        <taxon>Eukaryota</taxon>
        <taxon>Metazoa</taxon>
        <taxon>Ecdysozoa</taxon>
        <taxon>Nematoda</taxon>
        <taxon>Chromadorea</taxon>
        <taxon>Plectida</taxon>
        <taxon>Plectina</taxon>
        <taxon>Plectoidea</taxon>
        <taxon>Plectidae</taxon>
        <taxon>Plectus</taxon>
    </lineage>
</organism>
<keyword evidence="6" id="KW-1185">Reference proteome</keyword>
<dbReference type="GO" id="GO:0005765">
    <property type="term" value="C:lysosomal membrane"/>
    <property type="evidence" value="ECO:0007669"/>
    <property type="project" value="TreeGrafter"/>
</dbReference>
<evidence type="ECO:0000256" key="3">
    <source>
        <dbReference type="ARBA" id="ARBA00022989"/>
    </source>
</evidence>
<feature type="transmembrane region" description="Helical" evidence="5">
    <location>
        <begin position="21"/>
        <end position="40"/>
    </location>
</feature>
<evidence type="ECO:0000256" key="5">
    <source>
        <dbReference type="SAM" id="Phobius"/>
    </source>
</evidence>
<keyword evidence="3 5" id="KW-1133">Transmembrane helix</keyword>
<dbReference type="PANTHER" id="PTHR12479:SF10">
    <property type="entry name" value="LYSOSOMAL-ASSOCIATED TRANSMEMBRANE PROTEIN"/>
    <property type="match status" value="1"/>
</dbReference>
<dbReference type="AlphaFoldDB" id="A0A914XEP7"/>
<name>A0A914XEP7_9BILA</name>
<keyword evidence="4 5" id="KW-0472">Membrane</keyword>
<evidence type="ECO:0000256" key="4">
    <source>
        <dbReference type="ARBA" id="ARBA00023136"/>
    </source>
</evidence>
<feature type="transmembrane region" description="Helical" evidence="5">
    <location>
        <begin position="92"/>
        <end position="111"/>
    </location>
</feature>
<feature type="transmembrane region" description="Helical" evidence="5">
    <location>
        <begin position="156"/>
        <end position="184"/>
    </location>
</feature>
<comment type="subcellular location">
    <subcellularLocation>
        <location evidence="1">Endomembrane system</location>
        <topology evidence="1">Multi-pass membrane protein</topology>
    </subcellularLocation>
</comment>
<dbReference type="GO" id="GO:0012505">
    <property type="term" value="C:endomembrane system"/>
    <property type="evidence" value="ECO:0007669"/>
    <property type="project" value="UniProtKB-SubCell"/>
</dbReference>
<dbReference type="WBParaSite" id="PSAMB.scaffold817size40901.g8868.t1">
    <property type="protein sequence ID" value="PSAMB.scaffold817size40901.g8868.t1"/>
    <property type="gene ID" value="PSAMB.scaffold817size40901.g8868"/>
</dbReference>
<dbReference type="InterPro" id="IPR051115">
    <property type="entry name" value="LAPTM_transporter"/>
</dbReference>
<evidence type="ECO:0000256" key="2">
    <source>
        <dbReference type="ARBA" id="ARBA00022692"/>
    </source>
</evidence>
<proteinExistence type="predicted"/>
<sequence>MDYSFTPYDRKYRACCGCCHVKTFTVVIVFVELIFLIIAVCSELVNTHFRNAYCVEYEKDDFEYEEARIIRENEPTNYRMIMIETMCTAKPIGVGWSTLQVIMAVLVLLGIRFSKWYLLVPHLIWQGIFLLIIAVVCAILIFGTALLIFFTEQQPLDFVISCFIFGGVCGLVGGFYAYAFACIVRCCQYIKREKEFIEAEQEMHMGTISAQYATLPYEPNKYSAPDEFIPINMKERSYIP</sequence>
<evidence type="ECO:0000313" key="7">
    <source>
        <dbReference type="WBParaSite" id="PSAMB.scaffold817size40901.g8868.t1"/>
    </source>
</evidence>
<keyword evidence="2 5" id="KW-0812">Transmembrane</keyword>
<evidence type="ECO:0000256" key="1">
    <source>
        <dbReference type="ARBA" id="ARBA00004127"/>
    </source>
</evidence>
<accession>A0A914XEP7</accession>
<dbReference type="PANTHER" id="PTHR12479">
    <property type="entry name" value="LYSOSOMAL-ASSOCIATED TRANSMEMBRANE PROTEIN"/>
    <property type="match status" value="1"/>
</dbReference>
<dbReference type="Proteomes" id="UP000887566">
    <property type="component" value="Unplaced"/>
</dbReference>
<protein>
    <submittedName>
        <fullName evidence="7">Uncharacterized protein</fullName>
    </submittedName>
</protein>